<keyword evidence="5" id="KW-1185">Reference proteome</keyword>
<dbReference type="RefSeq" id="WP_309548734.1">
    <property type="nucleotide sequence ID" value="NZ_CP133762.1"/>
</dbReference>
<dbReference type="InterPro" id="IPR032830">
    <property type="entry name" value="XPB/Ssl2_N"/>
</dbReference>
<evidence type="ECO:0000256" key="1">
    <source>
        <dbReference type="SAM" id="MobiDB-lite"/>
    </source>
</evidence>
<dbReference type="Proteomes" id="UP001250858">
    <property type="component" value="Chromosome"/>
</dbReference>
<dbReference type="PROSITE" id="PS52050">
    <property type="entry name" value="WYL"/>
    <property type="match status" value="1"/>
</dbReference>
<organism evidence="4 5">
    <name type="scientific">Streptomyces roseicoloratus</name>
    <dbReference type="NCBI Taxonomy" id="2508722"/>
    <lineage>
        <taxon>Bacteria</taxon>
        <taxon>Bacillati</taxon>
        <taxon>Actinomycetota</taxon>
        <taxon>Actinomycetes</taxon>
        <taxon>Kitasatosporales</taxon>
        <taxon>Streptomycetaceae</taxon>
        <taxon>Streptomyces</taxon>
    </lineage>
</organism>
<proteinExistence type="predicted"/>
<name>A0ABY9RW27_9ACTN</name>
<keyword evidence="4" id="KW-0067">ATP-binding</keyword>
<feature type="region of interest" description="Disordered" evidence="1">
    <location>
        <begin position="652"/>
        <end position="685"/>
    </location>
</feature>
<accession>A0ABY9RW27</accession>
<evidence type="ECO:0000313" key="4">
    <source>
        <dbReference type="EMBL" id="WMX45964.1"/>
    </source>
</evidence>
<feature type="domain" description="Helicase XPB/Ssl2 N-terminal" evidence="3">
    <location>
        <begin position="496"/>
        <end position="614"/>
    </location>
</feature>
<evidence type="ECO:0000259" key="3">
    <source>
        <dbReference type="Pfam" id="PF13625"/>
    </source>
</evidence>
<evidence type="ECO:0000313" key="5">
    <source>
        <dbReference type="Proteomes" id="UP001250858"/>
    </source>
</evidence>
<keyword evidence="4" id="KW-0347">Helicase</keyword>
<reference evidence="4 5" key="1">
    <citation type="submission" date="2023-09" db="EMBL/GenBank/DDBJ databases">
        <title>Complete genome of Streptomyces roseicoloratus T14.</title>
        <authorList>
            <person name="Bashizi T."/>
            <person name="Kim M.-J."/>
            <person name="Lee G."/>
            <person name="Tagele S.B."/>
            <person name="Shin J.-H."/>
        </authorList>
    </citation>
    <scope>NUCLEOTIDE SEQUENCE [LARGE SCALE GENOMIC DNA]</scope>
    <source>
        <strain evidence="4 5">T14</strain>
    </source>
</reference>
<dbReference type="InterPro" id="IPR026881">
    <property type="entry name" value="WYL_dom"/>
</dbReference>
<gene>
    <name evidence="4" type="ORF">RGF97_15455</name>
</gene>
<feature type="domain" description="WYL" evidence="2">
    <location>
        <begin position="735"/>
        <end position="794"/>
    </location>
</feature>
<evidence type="ECO:0000259" key="2">
    <source>
        <dbReference type="Pfam" id="PF13280"/>
    </source>
</evidence>
<dbReference type="EMBL" id="CP133762">
    <property type="protein sequence ID" value="WMX45964.1"/>
    <property type="molecule type" value="Genomic_DNA"/>
</dbReference>
<sequence>MTGLDAPRLGRVLALREDASAPPEPRSLDELAERLLRPGSVALALPRLPLPCLQVAEALAALGTPLPRGALANTLGATAPTAARELDAVLETLTDRALVWPDGDGRLHIAAPLRQAWEAPLGLDAPLEDLLEGVTSDELRGMLVALGIKPPGTRQQRTAAVLHHHGDPERIASVVAKAPPAARELLEHRARSAPRHTEFIMFGSPGPDSRPGERWALDRGLLIRNRDGYGPARMPVEVALALRGPDWHAPFDPVPPAAEMVSVAAAEVEREAAAAATGFAARAASVLSVCSSAPPARLKSGGIGTRELGRIGKAAQADDAAVRLVLEAAYSAGLLAGDGPRVAPTQKYDAWAAQEPAARFAGLLQAWWNLPLTPSQARDEENKALPALAGAPPCDGCLQARRGLLTAAAQLPEGLGTRVATDLGPLVAWHRPLAHLSFQDEMPFATAVREAELLGIIARGALSPLGAALLADNAEVVATECRRLLPKATGTARLGSDLTAVVSGTPTAHLAELLDATADRETSGMASVWRFSSSSIRRALDTGRAPDEVSAALTAIAEGPLPQALSYLIADAARRHGRVRVAPAASVIHGDEPSLLAEIAAHRGLASLGLRQLAPTVLVSAGPPDRTLAALRDQGYAPVAEAPDGTVRVERAPAQRAAAVPTARKPSAKTGGRRTAPTAAEVSKADDSHTVAARLLAAPPTLPDPDPFGAGGPFGTDTEEIVAGYAKQLTYADVRQLGHALDAGTAITIEYVAASGSRTIRTLSRLALDPPYLEAWCHLREAERVFTLSRIHSVMPTGHA</sequence>
<protein>
    <submittedName>
        <fullName evidence="4">Helicase C-terminal domain-containing protein</fullName>
    </submittedName>
</protein>
<dbReference type="GO" id="GO:0004386">
    <property type="term" value="F:helicase activity"/>
    <property type="evidence" value="ECO:0007669"/>
    <property type="project" value="UniProtKB-KW"/>
</dbReference>
<dbReference type="Pfam" id="PF13280">
    <property type="entry name" value="WYL"/>
    <property type="match status" value="1"/>
</dbReference>
<keyword evidence="4" id="KW-0547">Nucleotide-binding</keyword>
<keyword evidence="4" id="KW-0378">Hydrolase</keyword>
<feature type="compositionally biased region" description="Low complexity" evidence="1">
    <location>
        <begin position="654"/>
        <end position="664"/>
    </location>
</feature>
<dbReference type="Pfam" id="PF13625">
    <property type="entry name" value="Helicase_C_3"/>
    <property type="match status" value="1"/>
</dbReference>